<dbReference type="GeneID" id="19207131"/>
<protein>
    <submittedName>
        <fullName evidence="1">Uncharacterized protein</fullName>
    </submittedName>
</protein>
<evidence type="ECO:0000313" key="1">
    <source>
        <dbReference type="EMBL" id="EIW87025.1"/>
    </source>
</evidence>
<keyword evidence="2" id="KW-1185">Reference proteome</keyword>
<dbReference type="KEGG" id="cput:CONPUDRAFT_46237"/>
<dbReference type="EMBL" id="JH711573">
    <property type="protein sequence ID" value="EIW87025.1"/>
    <property type="molecule type" value="Genomic_DNA"/>
</dbReference>
<dbReference type="OrthoDB" id="3226575at2759"/>
<dbReference type="OMA" id="IFHYVVW"/>
<dbReference type="Gene3D" id="1.20.1280.50">
    <property type="match status" value="1"/>
</dbReference>
<organism evidence="1 2">
    <name type="scientific">Coniophora puteana (strain RWD-64-598)</name>
    <name type="common">Brown rot fungus</name>
    <dbReference type="NCBI Taxonomy" id="741705"/>
    <lineage>
        <taxon>Eukaryota</taxon>
        <taxon>Fungi</taxon>
        <taxon>Dikarya</taxon>
        <taxon>Basidiomycota</taxon>
        <taxon>Agaricomycotina</taxon>
        <taxon>Agaricomycetes</taxon>
        <taxon>Agaricomycetidae</taxon>
        <taxon>Boletales</taxon>
        <taxon>Coniophorineae</taxon>
        <taxon>Coniophoraceae</taxon>
        <taxon>Coniophora</taxon>
    </lineage>
</organism>
<name>A0A5M3N860_CONPW</name>
<dbReference type="AlphaFoldDB" id="A0A5M3N860"/>
<evidence type="ECO:0000313" key="2">
    <source>
        <dbReference type="Proteomes" id="UP000053558"/>
    </source>
</evidence>
<dbReference type="RefSeq" id="XP_007762580.1">
    <property type="nucleotide sequence ID" value="XM_007764390.1"/>
</dbReference>
<dbReference type="Gene3D" id="3.80.10.10">
    <property type="entry name" value="Ribonuclease Inhibitor"/>
    <property type="match status" value="1"/>
</dbReference>
<dbReference type="Proteomes" id="UP000053558">
    <property type="component" value="Unassembled WGS sequence"/>
</dbReference>
<dbReference type="InterPro" id="IPR032675">
    <property type="entry name" value="LRR_dom_sf"/>
</dbReference>
<comment type="caution">
    <text evidence="1">The sequence shown here is derived from an EMBL/GenBank/DDBJ whole genome shotgun (WGS) entry which is preliminary data.</text>
</comment>
<sequence>MTQRPIEKSIQATYQPASLQSFSDTSELLARLIGESPQLRQLYYQRLCRINELPIEILSNIFKFAFSSLEHPHETVVSRLALTWVCRRWRHVMLEDMAVWSSIWIRDAPPHERSLAWLDRAGTAPLDIRIDWKVRGDDELVTHRIEALLDQLFIKLSQIRTLIIILDNWPSALTTLQKLDVAGKSGQKITLERFELHRSGNPYVWIDTQSQAWTPNMLLGGQTSALTYFCMNGIPIDWNRTPIYNLTTLDLRRLAMESLPSLKRFRQILLDCPRLYKLSLDGAGPALEVNAPRFDPIVLPHLEVLVLGNFSLYFASYVVPQFLAPNVRDLTLMNLSGENYSPLFDMMVSRFPKTRVLTLYGVDIGRGISPQRTLVRFLASMPQVGYLRIANLDPNFLDILSDDPSEIMNPAELSSLFPGGNCILYPNLCVLEFQVMAIPDIIQFVRMRREMKVPIDKIYVSPIWCSNITAEECAVLSSEAQVSVAPLGSRTLEEELLMGDD</sequence>
<reference evidence="2" key="1">
    <citation type="journal article" date="2012" name="Science">
        <title>The Paleozoic origin of enzymatic lignin decomposition reconstructed from 31 fungal genomes.</title>
        <authorList>
            <person name="Floudas D."/>
            <person name="Binder M."/>
            <person name="Riley R."/>
            <person name="Barry K."/>
            <person name="Blanchette R.A."/>
            <person name="Henrissat B."/>
            <person name="Martinez A.T."/>
            <person name="Otillar R."/>
            <person name="Spatafora J.W."/>
            <person name="Yadav J.S."/>
            <person name="Aerts A."/>
            <person name="Benoit I."/>
            <person name="Boyd A."/>
            <person name="Carlson A."/>
            <person name="Copeland A."/>
            <person name="Coutinho P.M."/>
            <person name="de Vries R.P."/>
            <person name="Ferreira P."/>
            <person name="Findley K."/>
            <person name="Foster B."/>
            <person name="Gaskell J."/>
            <person name="Glotzer D."/>
            <person name="Gorecki P."/>
            <person name="Heitman J."/>
            <person name="Hesse C."/>
            <person name="Hori C."/>
            <person name="Igarashi K."/>
            <person name="Jurgens J.A."/>
            <person name="Kallen N."/>
            <person name="Kersten P."/>
            <person name="Kohler A."/>
            <person name="Kuees U."/>
            <person name="Kumar T.K.A."/>
            <person name="Kuo A."/>
            <person name="LaButti K."/>
            <person name="Larrondo L.F."/>
            <person name="Lindquist E."/>
            <person name="Ling A."/>
            <person name="Lombard V."/>
            <person name="Lucas S."/>
            <person name="Lundell T."/>
            <person name="Martin R."/>
            <person name="McLaughlin D.J."/>
            <person name="Morgenstern I."/>
            <person name="Morin E."/>
            <person name="Murat C."/>
            <person name="Nagy L.G."/>
            <person name="Nolan M."/>
            <person name="Ohm R.A."/>
            <person name="Patyshakuliyeva A."/>
            <person name="Rokas A."/>
            <person name="Ruiz-Duenas F.J."/>
            <person name="Sabat G."/>
            <person name="Salamov A."/>
            <person name="Samejima M."/>
            <person name="Schmutz J."/>
            <person name="Slot J.C."/>
            <person name="St John F."/>
            <person name="Stenlid J."/>
            <person name="Sun H."/>
            <person name="Sun S."/>
            <person name="Syed K."/>
            <person name="Tsang A."/>
            <person name="Wiebenga A."/>
            <person name="Young D."/>
            <person name="Pisabarro A."/>
            <person name="Eastwood D.C."/>
            <person name="Martin F."/>
            <person name="Cullen D."/>
            <person name="Grigoriev I.V."/>
            <person name="Hibbett D.S."/>
        </authorList>
    </citation>
    <scope>NUCLEOTIDE SEQUENCE [LARGE SCALE GENOMIC DNA]</scope>
    <source>
        <strain evidence="2">RWD-64-598 SS2</strain>
    </source>
</reference>
<accession>A0A5M3N860</accession>
<dbReference type="SUPFAM" id="SSF52047">
    <property type="entry name" value="RNI-like"/>
    <property type="match status" value="1"/>
</dbReference>
<proteinExistence type="predicted"/>
<gene>
    <name evidence="1" type="ORF">CONPUDRAFT_46237</name>
</gene>